<dbReference type="Proteomes" id="UP000789366">
    <property type="component" value="Unassembled WGS sequence"/>
</dbReference>
<feature type="non-terminal residue" evidence="1">
    <location>
        <position position="1"/>
    </location>
</feature>
<organism evidence="1 2">
    <name type="scientific">Cetraspora pellucida</name>
    <dbReference type="NCBI Taxonomy" id="1433469"/>
    <lineage>
        <taxon>Eukaryota</taxon>
        <taxon>Fungi</taxon>
        <taxon>Fungi incertae sedis</taxon>
        <taxon>Mucoromycota</taxon>
        <taxon>Glomeromycotina</taxon>
        <taxon>Glomeromycetes</taxon>
        <taxon>Diversisporales</taxon>
        <taxon>Gigasporaceae</taxon>
        <taxon>Cetraspora</taxon>
    </lineage>
</organism>
<name>A0ACA9Q9H5_9GLOM</name>
<keyword evidence="2" id="KW-1185">Reference proteome</keyword>
<evidence type="ECO:0000313" key="2">
    <source>
        <dbReference type="Proteomes" id="UP000789366"/>
    </source>
</evidence>
<comment type="caution">
    <text evidence="1">The sequence shown here is derived from an EMBL/GenBank/DDBJ whole genome shotgun (WGS) entry which is preliminary data.</text>
</comment>
<accession>A0ACA9Q9H5</accession>
<evidence type="ECO:0000313" key="1">
    <source>
        <dbReference type="EMBL" id="CAG8741272.1"/>
    </source>
</evidence>
<dbReference type="EMBL" id="CAJVPW010038027">
    <property type="protein sequence ID" value="CAG8741272.1"/>
    <property type="molecule type" value="Genomic_DNA"/>
</dbReference>
<gene>
    <name evidence="1" type="ORF">SPELUC_LOCUS13825</name>
</gene>
<proteinExistence type="predicted"/>
<reference evidence="1" key="1">
    <citation type="submission" date="2021-06" db="EMBL/GenBank/DDBJ databases">
        <authorList>
            <person name="Kallberg Y."/>
            <person name="Tangrot J."/>
            <person name="Rosling A."/>
        </authorList>
    </citation>
    <scope>NUCLEOTIDE SEQUENCE</scope>
    <source>
        <strain evidence="1">28 12/20/2015</strain>
    </source>
</reference>
<sequence length="532" mass="62038">LVNKKFCQLTVPILWRQPWDFIYAEICKKSYRTKIVATYLSCLDAEDKSILYNNNDNSILLSHLLNTTTFDYVCYLRSYSKKNIDQIIDNWIKNITKDLTLQEQAICLMKSSISLALEKMILEKCKKIRKIHIVETGTISFLNPQLDTICAWENLEFCLLELNVVTKFIDFKKILKQIFHHSAKLKSLDILIASYHSSIGDLLNGLVQMQDKIQKISLETFTYNPRLLITAYSNLVNQQKNLRSFKFIANAYSFYQDLSTHRYSGLVEIDNFNFAADSLMKIVLNIVKVTPKLLAKLSQLPNLEVLQMKYCAIQEELDYTACQGKFYKLHDLELFYNGRLEKILFTSYDFGFLQTVRLVPRYKMLNYVQEMDEIVNLIIKKCPHITQLYSIINTPEQLNRLSIFANLKELGIIIPSYHRSEHNPEDILLKHATPINVQELNLSETNIDHKVLLEKLGPWLYKFPKLKRLTLPLGFPKYLSDLKKVFASNSNSNSQLTHLICNRSIKNTSDCCCLEQVYTYKEFEKEEELDTI</sequence>
<protein>
    <submittedName>
        <fullName evidence="1">1845_t:CDS:1</fullName>
    </submittedName>
</protein>
<feature type="non-terminal residue" evidence="1">
    <location>
        <position position="532"/>
    </location>
</feature>